<accession>A0AAQ3U4D4</accession>
<dbReference type="EMBL" id="CP144751">
    <property type="protein sequence ID" value="WVZ85158.1"/>
    <property type="molecule type" value="Genomic_DNA"/>
</dbReference>
<protein>
    <submittedName>
        <fullName evidence="2">Uncharacterized protein</fullName>
    </submittedName>
</protein>
<evidence type="ECO:0000313" key="2">
    <source>
        <dbReference type="EMBL" id="WVZ85158.1"/>
    </source>
</evidence>
<feature type="compositionally biased region" description="Basic and acidic residues" evidence="1">
    <location>
        <begin position="86"/>
        <end position="97"/>
    </location>
</feature>
<gene>
    <name evidence="2" type="ORF">U9M48_032108</name>
</gene>
<dbReference type="AlphaFoldDB" id="A0AAQ3U4D4"/>
<feature type="region of interest" description="Disordered" evidence="1">
    <location>
        <begin position="82"/>
        <end position="108"/>
    </location>
</feature>
<evidence type="ECO:0000256" key="1">
    <source>
        <dbReference type="SAM" id="MobiDB-lite"/>
    </source>
</evidence>
<sequence length="223" mass="24654">MRIATELGVLANAQVAFLPPDTPNLVTESHFIRALFLCKNPSMDTYVMIYKGYNFEVPLPAPEFKIYHVDTLFMPLESVLEEEPLEEPRHSGTEEGSPRALTEAGTGRANRRDGTYLVPYRGWHVLAHPVTRPDVASPRGSGITPWGHEPSTAFSQQQGAETFYGYGSAPYEARPSASARFAGDPLSAIFGSLTIQNQRTAGMAQQLNQVDERTQVIQQTQDE</sequence>
<proteinExistence type="predicted"/>
<reference evidence="2 3" key="1">
    <citation type="submission" date="2024-02" db="EMBL/GenBank/DDBJ databases">
        <title>High-quality chromosome-scale genome assembly of Pensacola bahiagrass (Paspalum notatum Flugge var. saurae).</title>
        <authorList>
            <person name="Vega J.M."/>
            <person name="Podio M."/>
            <person name="Orjuela J."/>
            <person name="Siena L.A."/>
            <person name="Pessino S.C."/>
            <person name="Combes M.C."/>
            <person name="Mariac C."/>
            <person name="Albertini E."/>
            <person name="Pupilli F."/>
            <person name="Ortiz J.P.A."/>
            <person name="Leblanc O."/>
        </authorList>
    </citation>
    <scope>NUCLEOTIDE SEQUENCE [LARGE SCALE GENOMIC DNA]</scope>
    <source>
        <strain evidence="2">R1</strain>
        <tissue evidence="2">Leaf</tissue>
    </source>
</reference>
<name>A0AAQ3U4D4_PASNO</name>
<dbReference type="Proteomes" id="UP001341281">
    <property type="component" value="Chromosome 07"/>
</dbReference>
<keyword evidence="3" id="KW-1185">Reference proteome</keyword>
<evidence type="ECO:0000313" key="3">
    <source>
        <dbReference type="Proteomes" id="UP001341281"/>
    </source>
</evidence>
<organism evidence="2 3">
    <name type="scientific">Paspalum notatum var. saurae</name>
    <dbReference type="NCBI Taxonomy" id="547442"/>
    <lineage>
        <taxon>Eukaryota</taxon>
        <taxon>Viridiplantae</taxon>
        <taxon>Streptophyta</taxon>
        <taxon>Embryophyta</taxon>
        <taxon>Tracheophyta</taxon>
        <taxon>Spermatophyta</taxon>
        <taxon>Magnoliopsida</taxon>
        <taxon>Liliopsida</taxon>
        <taxon>Poales</taxon>
        <taxon>Poaceae</taxon>
        <taxon>PACMAD clade</taxon>
        <taxon>Panicoideae</taxon>
        <taxon>Andropogonodae</taxon>
        <taxon>Paspaleae</taxon>
        <taxon>Paspalinae</taxon>
        <taxon>Paspalum</taxon>
    </lineage>
</organism>